<evidence type="ECO:0000313" key="1">
    <source>
        <dbReference type="EMBL" id="QCI85951.1"/>
    </source>
</evidence>
<proteinExistence type="predicted"/>
<dbReference type="OrthoDB" id="2195076at2"/>
<keyword evidence="2" id="KW-1185">Reference proteome</keyword>
<dbReference type="RefSeq" id="WP_136952789.1">
    <property type="nucleotide sequence ID" value="NZ_CP039712.1"/>
</dbReference>
<evidence type="ECO:0000313" key="2">
    <source>
        <dbReference type="Proteomes" id="UP000298615"/>
    </source>
</evidence>
<dbReference type="AlphaFoldDB" id="A0A4D7CUD8"/>
<name>A0A4D7CUD8_9ENTE</name>
<dbReference type="Proteomes" id="UP000298615">
    <property type="component" value="Chromosome"/>
</dbReference>
<reference evidence="1 2" key="1">
    <citation type="submission" date="2019-04" db="EMBL/GenBank/DDBJ databases">
        <title>Vagococcus sp. nov., isolated from faeces of yaks (Bos grunniens).</title>
        <authorList>
            <person name="Ge Y."/>
        </authorList>
    </citation>
    <scope>NUCLEOTIDE SEQUENCE [LARGE SCALE GENOMIC DNA]</scope>
    <source>
        <strain evidence="1 2">MN-17</strain>
    </source>
</reference>
<dbReference type="EMBL" id="CP039712">
    <property type="protein sequence ID" value="QCI85951.1"/>
    <property type="molecule type" value="Genomic_DNA"/>
</dbReference>
<protein>
    <submittedName>
        <fullName evidence="1">Uncharacterized protein</fullName>
    </submittedName>
</protein>
<organism evidence="1 2">
    <name type="scientific">Vagococcus zengguangii</name>
    <dbReference type="NCBI Taxonomy" id="2571750"/>
    <lineage>
        <taxon>Bacteria</taxon>
        <taxon>Bacillati</taxon>
        <taxon>Bacillota</taxon>
        <taxon>Bacilli</taxon>
        <taxon>Lactobacillales</taxon>
        <taxon>Enterococcaceae</taxon>
        <taxon>Vagococcus</taxon>
    </lineage>
</organism>
<sequence>MKEALKRLQEAEKDNLYKKEQLIESLNHYEEEKKQLLADERQLVKKELTQLVKEKEQLEQRRMEKEELRLKEKNMQLKEQLIARYAQNNQEAVQAIIERVKQTYGRH</sequence>
<accession>A0A4D7CUD8</accession>
<dbReference type="KEGG" id="vao:FA707_02785"/>
<gene>
    <name evidence="1" type="ORF">FA707_02785</name>
</gene>